<keyword evidence="1" id="KW-0862">Zinc</keyword>
<dbReference type="GO" id="GO:0003964">
    <property type="term" value="F:RNA-directed DNA polymerase activity"/>
    <property type="evidence" value="ECO:0007669"/>
    <property type="project" value="UniProtKB-KW"/>
</dbReference>
<dbReference type="PROSITE" id="PS00141">
    <property type="entry name" value="ASP_PROTEASE"/>
    <property type="match status" value="1"/>
</dbReference>
<dbReference type="InterPro" id="IPR001878">
    <property type="entry name" value="Znf_CCHC"/>
</dbReference>
<evidence type="ECO:0000256" key="1">
    <source>
        <dbReference type="PROSITE-ProRule" id="PRU00047"/>
    </source>
</evidence>
<dbReference type="PANTHER" id="PTHR15503:SF45">
    <property type="entry name" value="RNA-DIRECTED DNA POLYMERASE HOMOLOG"/>
    <property type="match status" value="1"/>
</dbReference>
<dbReference type="EMBL" id="BQNB010015154">
    <property type="protein sequence ID" value="GJT36624.1"/>
    <property type="molecule type" value="Genomic_DNA"/>
</dbReference>
<feature type="region of interest" description="Disordered" evidence="3">
    <location>
        <begin position="346"/>
        <end position="376"/>
    </location>
</feature>
<sequence>MSTEMLLAKEKLIKAIQTCLKNNNQPLEEKSIAVLLAEKSILTVMQTLEEKKNDTESMQELLLQLSKDLQTLGNTSNQLKKEEKKYYKNSPVAITPDFSITNSLIIEDEHLDTIPEMESDEENKSSAEELNLTPSESEDLSDIENECDVPVCDDFMTFSNPLFDSYYDSTSSDDESSSDEDVPKENFQIYSNPLFDEEIISTKIDPHHFNVESDLIESLLNKDTVITFVKIDFLLKEFASELALINPIPPGIAETNFDPKENIRLINNDSLMKEIDIFLVADDSIPLGIDSDGYESEEDNIFLEYEPDPGELTRVVVEDIFGEPRVHMPNVLPTHPTLSEQKRKLEFNGGNNQGHQQQNKRQNTRRAYTAGPGEKREYTGSLPLYTKCNYHHKGPCTPRCNKCKKIDHLARDCRSSGPNGNNNNRGNFGTTQNFVTCYECGVRGHFKKDCPKLKNGNRGNQHGNGNAPAKVYVVGNAGTNPDSNVITGTFLLNDRYASILFDTGTDRSFISTTFSSLIDITPTTLDHYYDVKLADEKIIRINTIIRGCTLNFLDHTFNINLMPVELGSFNVIIGIDWLSKYHALIDCAEKIVCIPWGNETLIVHGDGNFPEDLTSLPPTRQVEFQIDLMPGAAPVARAPYRLAPSEMKEFSEQLQELSDKGFIRPSSSPWGAPVLFVKKMTDHIECASTIRN</sequence>
<dbReference type="Gene3D" id="3.10.10.10">
    <property type="entry name" value="HIV Type 1 Reverse Transcriptase, subunit A, domain 1"/>
    <property type="match status" value="1"/>
</dbReference>
<proteinExistence type="predicted"/>
<evidence type="ECO:0000256" key="3">
    <source>
        <dbReference type="SAM" id="MobiDB-lite"/>
    </source>
</evidence>
<dbReference type="PROSITE" id="PS50158">
    <property type="entry name" value="ZF_CCHC"/>
    <property type="match status" value="1"/>
</dbReference>
<evidence type="ECO:0000313" key="6">
    <source>
        <dbReference type="Proteomes" id="UP001151760"/>
    </source>
</evidence>
<dbReference type="InterPro" id="IPR001969">
    <property type="entry name" value="Aspartic_peptidase_AS"/>
</dbReference>
<dbReference type="InterPro" id="IPR032567">
    <property type="entry name" value="RTL1-rel"/>
</dbReference>
<dbReference type="CDD" id="cd00303">
    <property type="entry name" value="retropepsin_like"/>
    <property type="match status" value="1"/>
</dbReference>
<dbReference type="SUPFAM" id="SSF57756">
    <property type="entry name" value="Retrovirus zinc finger-like domains"/>
    <property type="match status" value="1"/>
</dbReference>
<keyword evidence="1" id="KW-0479">Metal-binding</keyword>
<accession>A0ABQ5DIH1</accession>
<evidence type="ECO:0000313" key="5">
    <source>
        <dbReference type="EMBL" id="GJT36624.1"/>
    </source>
</evidence>
<feature type="coiled-coil region" evidence="2">
    <location>
        <begin position="48"/>
        <end position="82"/>
    </location>
</feature>
<reference evidence="5" key="2">
    <citation type="submission" date="2022-01" db="EMBL/GenBank/DDBJ databases">
        <authorList>
            <person name="Yamashiro T."/>
            <person name="Shiraishi A."/>
            <person name="Satake H."/>
            <person name="Nakayama K."/>
        </authorList>
    </citation>
    <scope>NUCLEOTIDE SEQUENCE</scope>
</reference>
<keyword evidence="5" id="KW-0695">RNA-directed DNA polymerase</keyword>
<feature type="region of interest" description="Disordered" evidence="3">
    <location>
        <begin position="117"/>
        <end position="142"/>
    </location>
</feature>
<keyword evidence="6" id="KW-1185">Reference proteome</keyword>
<keyword evidence="1" id="KW-0863">Zinc-finger</keyword>
<evidence type="ECO:0000259" key="4">
    <source>
        <dbReference type="PROSITE" id="PS50158"/>
    </source>
</evidence>
<dbReference type="InterPro" id="IPR036875">
    <property type="entry name" value="Znf_CCHC_sf"/>
</dbReference>
<dbReference type="Pfam" id="PF00098">
    <property type="entry name" value="zf-CCHC"/>
    <property type="match status" value="2"/>
</dbReference>
<dbReference type="SMART" id="SM00343">
    <property type="entry name" value="ZnF_C2HC"/>
    <property type="match status" value="2"/>
</dbReference>
<keyword evidence="5" id="KW-0548">Nucleotidyltransferase</keyword>
<feature type="compositionally biased region" description="Low complexity" evidence="3">
    <location>
        <begin position="348"/>
        <end position="361"/>
    </location>
</feature>
<feature type="domain" description="CCHC-type" evidence="4">
    <location>
        <begin position="437"/>
        <end position="452"/>
    </location>
</feature>
<dbReference type="SUPFAM" id="SSF56672">
    <property type="entry name" value="DNA/RNA polymerases"/>
    <property type="match status" value="1"/>
</dbReference>
<keyword evidence="2" id="KW-0175">Coiled coil</keyword>
<dbReference type="SUPFAM" id="SSF50630">
    <property type="entry name" value="Acid proteases"/>
    <property type="match status" value="1"/>
</dbReference>
<name>A0ABQ5DIH1_9ASTR</name>
<keyword evidence="5" id="KW-0808">Transferase</keyword>
<comment type="caution">
    <text evidence="5">The sequence shown here is derived from an EMBL/GenBank/DDBJ whole genome shotgun (WGS) entry which is preliminary data.</text>
</comment>
<dbReference type="Pfam" id="PF08284">
    <property type="entry name" value="RVP_2"/>
    <property type="match status" value="1"/>
</dbReference>
<organism evidence="5 6">
    <name type="scientific">Tanacetum coccineum</name>
    <dbReference type="NCBI Taxonomy" id="301880"/>
    <lineage>
        <taxon>Eukaryota</taxon>
        <taxon>Viridiplantae</taxon>
        <taxon>Streptophyta</taxon>
        <taxon>Embryophyta</taxon>
        <taxon>Tracheophyta</taxon>
        <taxon>Spermatophyta</taxon>
        <taxon>Magnoliopsida</taxon>
        <taxon>eudicotyledons</taxon>
        <taxon>Gunneridae</taxon>
        <taxon>Pentapetalae</taxon>
        <taxon>asterids</taxon>
        <taxon>campanulids</taxon>
        <taxon>Asterales</taxon>
        <taxon>Asteraceae</taxon>
        <taxon>Asteroideae</taxon>
        <taxon>Anthemideae</taxon>
        <taxon>Anthemidinae</taxon>
        <taxon>Tanacetum</taxon>
    </lineage>
</organism>
<dbReference type="Gene3D" id="2.40.70.10">
    <property type="entry name" value="Acid Proteases"/>
    <property type="match status" value="1"/>
</dbReference>
<dbReference type="InterPro" id="IPR043502">
    <property type="entry name" value="DNA/RNA_pol_sf"/>
</dbReference>
<gene>
    <name evidence="5" type="ORF">Tco_0927043</name>
</gene>
<dbReference type="Proteomes" id="UP001151760">
    <property type="component" value="Unassembled WGS sequence"/>
</dbReference>
<dbReference type="Gene3D" id="4.10.60.10">
    <property type="entry name" value="Zinc finger, CCHC-type"/>
    <property type="match status" value="1"/>
</dbReference>
<dbReference type="InterPro" id="IPR021109">
    <property type="entry name" value="Peptidase_aspartic_dom_sf"/>
</dbReference>
<evidence type="ECO:0000256" key="2">
    <source>
        <dbReference type="SAM" id="Coils"/>
    </source>
</evidence>
<reference evidence="5" key="1">
    <citation type="journal article" date="2022" name="Int. J. Mol. Sci.">
        <title>Draft Genome of Tanacetum Coccineum: Genomic Comparison of Closely Related Tanacetum-Family Plants.</title>
        <authorList>
            <person name="Yamashiro T."/>
            <person name="Shiraishi A."/>
            <person name="Nakayama K."/>
            <person name="Satake H."/>
        </authorList>
    </citation>
    <scope>NUCLEOTIDE SEQUENCE</scope>
</reference>
<protein>
    <submittedName>
        <fullName evidence="5">Reverse transcriptase domain-containing protein</fullName>
    </submittedName>
</protein>
<dbReference type="PANTHER" id="PTHR15503">
    <property type="entry name" value="LDOC1 RELATED"/>
    <property type="match status" value="1"/>
</dbReference>